<reference evidence="1" key="1">
    <citation type="journal article" date="2014" name="Front. Microbiol.">
        <title>High frequency of phylogenetically diverse reductive dehalogenase-homologous genes in deep subseafloor sedimentary metagenomes.</title>
        <authorList>
            <person name="Kawai M."/>
            <person name="Futagami T."/>
            <person name="Toyoda A."/>
            <person name="Takaki Y."/>
            <person name="Nishi S."/>
            <person name="Hori S."/>
            <person name="Arai W."/>
            <person name="Tsubouchi T."/>
            <person name="Morono Y."/>
            <person name="Uchiyama I."/>
            <person name="Ito T."/>
            <person name="Fujiyama A."/>
            <person name="Inagaki F."/>
            <person name="Takami H."/>
        </authorList>
    </citation>
    <scope>NUCLEOTIDE SEQUENCE</scope>
    <source>
        <strain evidence="1">Expedition CK06-06</strain>
    </source>
</reference>
<proteinExistence type="predicted"/>
<accession>X1AL52</accession>
<name>X1AL52_9ZZZZ</name>
<protein>
    <submittedName>
        <fullName evidence="1">Uncharacterized protein</fullName>
    </submittedName>
</protein>
<feature type="non-terminal residue" evidence="1">
    <location>
        <position position="1"/>
    </location>
</feature>
<evidence type="ECO:0000313" key="1">
    <source>
        <dbReference type="EMBL" id="GAG83325.1"/>
    </source>
</evidence>
<organism evidence="1">
    <name type="scientific">marine sediment metagenome</name>
    <dbReference type="NCBI Taxonomy" id="412755"/>
    <lineage>
        <taxon>unclassified sequences</taxon>
        <taxon>metagenomes</taxon>
        <taxon>ecological metagenomes</taxon>
    </lineage>
</organism>
<sequence>NQLKIENLNIKLFRAENIIFKKGHTKESISSYDACLISAMTMEKYIEAWSWCLLLYVHDLRSYHAYKLSVNR</sequence>
<dbReference type="EMBL" id="BART01013969">
    <property type="protein sequence ID" value="GAG83325.1"/>
    <property type="molecule type" value="Genomic_DNA"/>
</dbReference>
<dbReference type="AlphaFoldDB" id="X1AL52"/>
<comment type="caution">
    <text evidence="1">The sequence shown here is derived from an EMBL/GenBank/DDBJ whole genome shotgun (WGS) entry which is preliminary data.</text>
</comment>
<gene>
    <name evidence="1" type="ORF">S01H4_28219</name>
</gene>